<dbReference type="PANTHER" id="PTHR46438">
    <property type="entry name" value="ALPHA/BETA-HYDROLASES SUPERFAMILY PROTEIN"/>
    <property type="match status" value="1"/>
</dbReference>
<dbReference type="RefSeq" id="WP_092699394.1">
    <property type="nucleotide sequence ID" value="NZ_FNFC01000002.1"/>
</dbReference>
<dbReference type="InterPro" id="IPR000073">
    <property type="entry name" value="AB_hydrolase_1"/>
</dbReference>
<sequence>MKLRNALAAAAGTVGGTALANRLLASRADEFDTLLGGDQGTYRWRGFDVAYAELGDPEDDDIILFHGISAASSKHEFAGVAEALADQYHVIAPDLPGFGHSDRPPLLYSASLYTTFVADAIEEFGEDPLVVASGLTGSYTASAAESADIDELVLVCPTDSSMGSRQVWLRALVRSPVFGQGLFNLMVSKRGLSYFQSDHGYYDMEKYTDEVREHEWQAAHQPGARFAPASFVSGFLDPDIDLADTLSAVDVPVTLVWGRNSDLLPLSRGRSLAEAADAGLAVFDRAKLLPHTEHPEQFVETVTDEQRAVQ</sequence>
<dbReference type="SUPFAM" id="SSF53474">
    <property type="entry name" value="alpha/beta-Hydrolases"/>
    <property type="match status" value="1"/>
</dbReference>
<proteinExistence type="predicted"/>
<organism evidence="2 3">
    <name type="scientific">Halovenus aranensis</name>
    <dbReference type="NCBI Taxonomy" id="890420"/>
    <lineage>
        <taxon>Archaea</taxon>
        <taxon>Methanobacteriati</taxon>
        <taxon>Methanobacteriota</taxon>
        <taxon>Stenosarchaea group</taxon>
        <taxon>Halobacteria</taxon>
        <taxon>Halobacteriales</taxon>
        <taxon>Haloarculaceae</taxon>
        <taxon>Halovenus</taxon>
    </lineage>
</organism>
<dbReference type="STRING" id="890420.SAMN05216226_102300"/>
<reference evidence="2 3" key="1">
    <citation type="submission" date="2016-10" db="EMBL/GenBank/DDBJ databases">
        <authorList>
            <person name="de Groot N.N."/>
        </authorList>
    </citation>
    <scope>NUCLEOTIDE SEQUENCE [LARGE SCALE GENOMIC DNA]</scope>
    <source>
        <strain evidence="2 3">IBRC-M10015</strain>
    </source>
</reference>
<feature type="domain" description="AB hydrolase-1" evidence="1">
    <location>
        <begin position="62"/>
        <end position="300"/>
    </location>
</feature>
<dbReference type="PANTHER" id="PTHR46438:SF2">
    <property type="entry name" value="ALPHA_BETA-HYDROLASES SUPERFAMILY PROTEIN"/>
    <property type="match status" value="1"/>
</dbReference>
<evidence type="ECO:0000313" key="3">
    <source>
        <dbReference type="Proteomes" id="UP000198856"/>
    </source>
</evidence>
<dbReference type="Proteomes" id="UP000198856">
    <property type="component" value="Unassembled WGS sequence"/>
</dbReference>
<dbReference type="InterPro" id="IPR029058">
    <property type="entry name" value="AB_hydrolase_fold"/>
</dbReference>
<dbReference type="EMBL" id="FNFC01000002">
    <property type="protein sequence ID" value="SDJ35985.1"/>
    <property type="molecule type" value="Genomic_DNA"/>
</dbReference>
<keyword evidence="3" id="KW-1185">Reference proteome</keyword>
<dbReference type="OrthoDB" id="194600at2157"/>
<dbReference type="PRINTS" id="PR00111">
    <property type="entry name" value="ABHYDROLASE"/>
</dbReference>
<dbReference type="Gene3D" id="3.40.50.1820">
    <property type="entry name" value="alpha/beta hydrolase"/>
    <property type="match status" value="1"/>
</dbReference>
<protein>
    <submittedName>
        <fullName evidence="2">Pimeloyl-ACP methyl ester carboxylesterase</fullName>
    </submittedName>
</protein>
<accession>A0A1G8T4T5</accession>
<name>A0A1G8T4T5_9EURY</name>
<dbReference type="Pfam" id="PF12697">
    <property type="entry name" value="Abhydrolase_6"/>
    <property type="match status" value="1"/>
</dbReference>
<evidence type="ECO:0000313" key="2">
    <source>
        <dbReference type="EMBL" id="SDJ35985.1"/>
    </source>
</evidence>
<evidence type="ECO:0000259" key="1">
    <source>
        <dbReference type="Pfam" id="PF12697"/>
    </source>
</evidence>
<gene>
    <name evidence="2" type="ORF">SAMN05216226_102300</name>
</gene>
<dbReference type="AlphaFoldDB" id="A0A1G8T4T5"/>